<feature type="signal peptide" evidence="4">
    <location>
        <begin position="1"/>
        <end position="19"/>
    </location>
</feature>
<keyword evidence="2 3" id="KW-0802">TPR repeat</keyword>
<dbReference type="Gene3D" id="1.25.40.10">
    <property type="entry name" value="Tetratricopeptide repeat domain"/>
    <property type="match status" value="1"/>
</dbReference>
<dbReference type="OrthoDB" id="509324at2"/>
<dbReference type="NCBIfam" id="NF008391">
    <property type="entry name" value="PRK11189.1"/>
    <property type="match status" value="1"/>
</dbReference>
<evidence type="ECO:0000256" key="4">
    <source>
        <dbReference type="SAM" id="SignalP"/>
    </source>
</evidence>
<feature type="repeat" description="TPR" evidence="3">
    <location>
        <begin position="65"/>
        <end position="98"/>
    </location>
</feature>
<keyword evidence="6" id="KW-1185">Reference proteome</keyword>
<accession>A0A4R1JNA3</accession>
<dbReference type="Proteomes" id="UP000295565">
    <property type="component" value="Unassembled WGS sequence"/>
</dbReference>
<reference evidence="5 6" key="1">
    <citation type="submission" date="2019-03" db="EMBL/GenBank/DDBJ databases">
        <title>Genomic Encyclopedia of Type Strains, Phase IV (KMG-IV): sequencing the most valuable type-strain genomes for metagenomic binning, comparative biology and taxonomic classification.</title>
        <authorList>
            <person name="Goeker M."/>
        </authorList>
    </citation>
    <scope>NUCLEOTIDE SEQUENCE [LARGE SCALE GENOMIC DNA]</scope>
    <source>
        <strain evidence="5 6">DSM 18577</strain>
    </source>
</reference>
<dbReference type="EMBL" id="SMGD01000013">
    <property type="protein sequence ID" value="TCK51999.1"/>
    <property type="molecule type" value="Genomic_DNA"/>
</dbReference>
<dbReference type="PANTHER" id="PTHR44858:SF1">
    <property type="entry name" value="UDP-N-ACETYLGLUCOSAMINE--PEPTIDE N-ACETYLGLUCOSAMINYLTRANSFERASE SPINDLY-RELATED"/>
    <property type="match status" value="1"/>
</dbReference>
<dbReference type="SUPFAM" id="SSF48452">
    <property type="entry name" value="TPR-like"/>
    <property type="match status" value="1"/>
</dbReference>
<keyword evidence="4" id="KW-0732">Signal</keyword>
<dbReference type="GO" id="GO:0009279">
    <property type="term" value="C:cell outer membrane"/>
    <property type="evidence" value="ECO:0007669"/>
    <property type="project" value="TreeGrafter"/>
</dbReference>
<proteinExistence type="predicted"/>
<evidence type="ECO:0000256" key="1">
    <source>
        <dbReference type="ARBA" id="ARBA00022737"/>
    </source>
</evidence>
<evidence type="ECO:0000256" key="3">
    <source>
        <dbReference type="PROSITE-ProRule" id="PRU00339"/>
    </source>
</evidence>
<dbReference type="InterPro" id="IPR019734">
    <property type="entry name" value="TPR_rpt"/>
</dbReference>
<organism evidence="5 6">
    <name type="scientific">Celerinatantimonas diazotrophica</name>
    <dbReference type="NCBI Taxonomy" id="412034"/>
    <lineage>
        <taxon>Bacteria</taxon>
        <taxon>Pseudomonadati</taxon>
        <taxon>Pseudomonadota</taxon>
        <taxon>Gammaproteobacteria</taxon>
        <taxon>Celerinatantimonadaceae</taxon>
        <taxon>Celerinatantimonas</taxon>
    </lineage>
</organism>
<protein>
    <submittedName>
        <fullName evidence="5">Lipoprotein NlpI</fullName>
    </submittedName>
</protein>
<dbReference type="GO" id="GO:0046813">
    <property type="term" value="P:receptor-mediated virion attachment to host cell"/>
    <property type="evidence" value="ECO:0007669"/>
    <property type="project" value="TreeGrafter"/>
</dbReference>
<sequence>MIKTLWALTVVASMLTGCATNKPVDYSPKQLVLATPQQTDYESQANFIRLGQLIQSGRFQDDKLAQLYYQRGMVLSKMGLGAMARLDFSRAIHIQPDFPQPYNFLGLYYLQDDELENAYEAFDSSIELDPRFSYAYFARSVALYYGQKYKLAQKDIRRYEVQTPNDPYRVLWRYLIDSKIDELSAATSLNNAYKGHQNSHQWGWQLIALFTNRITPTQLLEEAKLTKNPAQRAQQLCEAYFYLGKYSQQYGDAFLAQQEFKLSLSSNIYEYIEHSLALLEIKRYDEAHTQMTWEL</sequence>
<dbReference type="PROSITE" id="PS51257">
    <property type="entry name" value="PROKAR_LIPOPROTEIN"/>
    <property type="match status" value="1"/>
</dbReference>
<keyword evidence="5" id="KW-0449">Lipoprotein</keyword>
<name>A0A4R1JNA3_9GAMM</name>
<feature type="chain" id="PRO_5020571219" evidence="4">
    <location>
        <begin position="20"/>
        <end position="295"/>
    </location>
</feature>
<feature type="repeat" description="TPR" evidence="3">
    <location>
        <begin position="99"/>
        <end position="132"/>
    </location>
</feature>
<dbReference type="AlphaFoldDB" id="A0A4R1JNA3"/>
<dbReference type="InterPro" id="IPR050498">
    <property type="entry name" value="Ycf3"/>
</dbReference>
<dbReference type="PANTHER" id="PTHR44858">
    <property type="entry name" value="TETRATRICOPEPTIDE REPEAT PROTEIN 6"/>
    <property type="match status" value="1"/>
</dbReference>
<dbReference type="SMART" id="SM00028">
    <property type="entry name" value="TPR"/>
    <property type="match status" value="2"/>
</dbReference>
<keyword evidence="1" id="KW-0677">Repeat</keyword>
<dbReference type="RefSeq" id="WP_131912909.1">
    <property type="nucleotide sequence ID" value="NZ_OU594967.1"/>
</dbReference>
<evidence type="ECO:0000313" key="5">
    <source>
        <dbReference type="EMBL" id="TCK51999.1"/>
    </source>
</evidence>
<gene>
    <name evidence="5" type="ORF">EV690_2099</name>
</gene>
<dbReference type="InterPro" id="IPR011990">
    <property type="entry name" value="TPR-like_helical_dom_sf"/>
</dbReference>
<evidence type="ECO:0000256" key="2">
    <source>
        <dbReference type="ARBA" id="ARBA00022803"/>
    </source>
</evidence>
<evidence type="ECO:0000313" key="6">
    <source>
        <dbReference type="Proteomes" id="UP000295565"/>
    </source>
</evidence>
<comment type="caution">
    <text evidence="5">The sequence shown here is derived from an EMBL/GenBank/DDBJ whole genome shotgun (WGS) entry which is preliminary data.</text>
</comment>
<dbReference type="PROSITE" id="PS50005">
    <property type="entry name" value="TPR"/>
    <property type="match status" value="2"/>
</dbReference>